<gene>
    <name evidence="1" type="ORF">LCGC14_1547620</name>
</gene>
<comment type="caution">
    <text evidence="1">The sequence shown here is derived from an EMBL/GenBank/DDBJ whole genome shotgun (WGS) entry which is preliminary data.</text>
</comment>
<dbReference type="AlphaFoldDB" id="A0A0F9IR89"/>
<evidence type="ECO:0000313" key="1">
    <source>
        <dbReference type="EMBL" id="KKM59863.1"/>
    </source>
</evidence>
<name>A0A0F9IR89_9ZZZZ</name>
<accession>A0A0F9IR89</accession>
<proteinExistence type="predicted"/>
<sequence length="190" mass="21230">MKGIDVVIGGTSEGLLMHSAQGMVKQGVKKNPAKLYDPKEDAEAVAYRNDKGELYVPSRCLKASILNAAAWLKVGKKSLKPIIAGCTRIEPSEIVLTDRKGKALKEYKIDVRRVVVQRAGIMRARPLLKEWQLKFNIIYDETLIGKTPEELAVIKDVLEDAGKRIGLLDNRPQKYGENGTFEVIKFLPKR</sequence>
<protein>
    <submittedName>
        <fullName evidence="1">Uncharacterized protein</fullName>
    </submittedName>
</protein>
<dbReference type="EMBL" id="LAZR01011785">
    <property type="protein sequence ID" value="KKM59863.1"/>
    <property type="molecule type" value="Genomic_DNA"/>
</dbReference>
<organism evidence="1">
    <name type="scientific">marine sediment metagenome</name>
    <dbReference type="NCBI Taxonomy" id="412755"/>
    <lineage>
        <taxon>unclassified sequences</taxon>
        <taxon>metagenomes</taxon>
        <taxon>ecological metagenomes</taxon>
    </lineage>
</organism>
<reference evidence="1" key="1">
    <citation type="journal article" date="2015" name="Nature">
        <title>Complex archaea that bridge the gap between prokaryotes and eukaryotes.</title>
        <authorList>
            <person name="Spang A."/>
            <person name="Saw J.H."/>
            <person name="Jorgensen S.L."/>
            <person name="Zaremba-Niedzwiedzka K."/>
            <person name="Martijn J."/>
            <person name="Lind A.E."/>
            <person name="van Eijk R."/>
            <person name="Schleper C."/>
            <person name="Guy L."/>
            <person name="Ettema T.J."/>
        </authorList>
    </citation>
    <scope>NUCLEOTIDE SEQUENCE</scope>
</reference>